<evidence type="ECO:0000313" key="2">
    <source>
        <dbReference type="Proteomes" id="UP000319486"/>
    </source>
</evidence>
<proteinExistence type="predicted"/>
<dbReference type="AlphaFoldDB" id="A0A502C672"/>
<comment type="caution">
    <text evidence="1">The sequence shown here is derived from an EMBL/GenBank/DDBJ whole genome shotgun (WGS) entry which is preliminary data.</text>
</comment>
<gene>
    <name evidence="1" type="ORF">EAH88_11150</name>
</gene>
<evidence type="ECO:0000313" key="1">
    <source>
        <dbReference type="EMBL" id="TPG08200.1"/>
    </source>
</evidence>
<dbReference type="EMBL" id="RCZO01000006">
    <property type="protein sequence ID" value="TPG08200.1"/>
    <property type="molecule type" value="Genomic_DNA"/>
</dbReference>
<accession>A0A502C672</accession>
<organism evidence="1 2">
    <name type="scientific">Rhodanobacter glycinis</name>
    <dbReference type="NCBI Taxonomy" id="582702"/>
    <lineage>
        <taxon>Bacteria</taxon>
        <taxon>Pseudomonadati</taxon>
        <taxon>Pseudomonadota</taxon>
        <taxon>Gammaproteobacteria</taxon>
        <taxon>Lysobacterales</taxon>
        <taxon>Rhodanobacteraceae</taxon>
        <taxon>Rhodanobacter</taxon>
    </lineage>
</organism>
<dbReference type="Proteomes" id="UP000319486">
    <property type="component" value="Unassembled WGS sequence"/>
</dbReference>
<reference evidence="1 2" key="1">
    <citation type="journal article" date="2019" name="Environ. Microbiol.">
        <title>Species interactions and distinct microbial communities in high Arctic permafrost affected cryosols are associated with the CH4 and CO2 gas fluxes.</title>
        <authorList>
            <person name="Altshuler I."/>
            <person name="Hamel J."/>
            <person name="Turney S."/>
            <person name="Magnuson E."/>
            <person name="Levesque R."/>
            <person name="Greer C."/>
            <person name="Whyte L.G."/>
        </authorList>
    </citation>
    <scope>NUCLEOTIDE SEQUENCE [LARGE SCALE GENOMIC DNA]</scope>
    <source>
        <strain evidence="1 2">S13Y</strain>
    </source>
</reference>
<name>A0A502C672_9GAMM</name>
<protein>
    <submittedName>
        <fullName evidence="1">Uncharacterized protein</fullName>
    </submittedName>
</protein>
<keyword evidence="2" id="KW-1185">Reference proteome</keyword>
<sequence length="364" mass="40876">MRLTAADRPGVAQPVPERDIPVQPWRSIWLGAAVLALLALGAWESHWRAFGVTPSYRNSNGAWAQQRLRIDHGEGNKTVLIGSSRVLFDVQLPQWQQITGERPIQLALEGTSPVPILEDLATDPHFSGRLLIGVAPSLFFSGQAYRGDVLAYTRKQSPSQRVGHWLSVHLLEPYLAFDDPDFALDTVLKRQPWPVRAGTHPRQAVRKLANSEADRNTHMWPKLEADADYRAVARGIWMQMITAPPPPQMATPAALQRVIDTQISRATAAVATLRARGVKVLFVRMPSIGPFYAMEEKVLPRARTWDVLLQRTHAPGIHFMDYPQLQNYQQPEWSHLSAPEARRFTTALVPIVEQVFSKPTPQSR</sequence>